<sequence length="153" mass="17001">MFLSYKSGPFVVDDDDTIDPGSRKEELILINFIIRQRKLEVSKKFHQSNTNDSCKEDDEHVIDHSKSVETEASDQSEAAKKEKVSNVLNGDPQSDDVGMDGHDICEEQKVGNVCPQKDLDVESTPALRAPVDDTQGRRGALLASPTLTYFFSV</sequence>
<organism evidence="1 2">
    <name type="scientific">Smallanthus sonchifolius</name>
    <dbReference type="NCBI Taxonomy" id="185202"/>
    <lineage>
        <taxon>Eukaryota</taxon>
        <taxon>Viridiplantae</taxon>
        <taxon>Streptophyta</taxon>
        <taxon>Embryophyta</taxon>
        <taxon>Tracheophyta</taxon>
        <taxon>Spermatophyta</taxon>
        <taxon>Magnoliopsida</taxon>
        <taxon>eudicotyledons</taxon>
        <taxon>Gunneridae</taxon>
        <taxon>Pentapetalae</taxon>
        <taxon>asterids</taxon>
        <taxon>campanulids</taxon>
        <taxon>Asterales</taxon>
        <taxon>Asteraceae</taxon>
        <taxon>Asteroideae</taxon>
        <taxon>Heliantheae alliance</taxon>
        <taxon>Millerieae</taxon>
        <taxon>Smallanthus</taxon>
    </lineage>
</organism>
<keyword evidence="2" id="KW-1185">Reference proteome</keyword>
<comment type="caution">
    <text evidence="1">The sequence shown here is derived from an EMBL/GenBank/DDBJ whole genome shotgun (WGS) entry which is preliminary data.</text>
</comment>
<dbReference type="EMBL" id="CM042045">
    <property type="protein sequence ID" value="KAI3683381.1"/>
    <property type="molecule type" value="Genomic_DNA"/>
</dbReference>
<reference evidence="1 2" key="2">
    <citation type="journal article" date="2022" name="Mol. Ecol. Resour.">
        <title>The genomes of chicory, endive, great burdock and yacon provide insights into Asteraceae paleo-polyploidization history and plant inulin production.</title>
        <authorList>
            <person name="Fan W."/>
            <person name="Wang S."/>
            <person name="Wang H."/>
            <person name="Wang A."/>
            <person name="Jiang F."/>
            <person name="Liu H."/>
            <person name="Zhao H."/>
            <person name="Xu D."/>
            <person name="Zhang Y."/>
        </authorList>
    </citation>
    <scope>NUCLEOTIDE SEQUENCE [LARGE SCALE GENOMIC DNA]</scope>
    <source>
        <strain evidence="2">cv. Yunnan</strain>
        <tissue evidence="1">Leaves</tissue>
    </source>
</reference>
<accession>A0ACB8YDV3</accession>
<proteinExistence type="predicted"/>
<evidence type="ECO:0000313" key="2">
    <source>
        <dbReference type="Proteomes" id="UP001056120"/>
    </source>
</evidence>
<name>A0ACB8YDV3_9ASTR</name>
<evidence type="ECO:0000313" key="1">
    <source>
        <dbReference type="EMBL" id="KAI3683381.1"/>
    </source>
</evidence>
<reference evidence="2" key="1">
    <citation type="journal article" date="2022" name="Mol. Ecol. Resour.">
        <title>The genomes of chicory, endive, great burdock and yacon provide insights into Asteraceae palaeo-polyploidization history and plant inulin production.</title>
        <authorList>
            <person name="Fan W."/>
            <person name="Wang S."/>
            <person name="Wang H."/>
            <person name="Wang A."/>
            <person name="Jiang F."/>
            <person name="Liu H."/>
            <person name="Zhao H."/>
            <person name="Xu D."/>
            <person name="Zhang Y."/>
        </authorList>
    </citation>
    <scope>NUCLEOTIDE SEQUENCE [LARGE SCALE GENOMIC DNA]</scope>
    <source>
        <strain evidence="2">cv. Yunnan</strain>
    </source>
</reference>
<protein>
    <submittedName>
        <fullName evidence="1">Uncharacterized protein</fullName>
    </submittedName>
</protein>
<dbReference type="Proteomes" id="UP001056120">
    <property type="component" value="Linkage Group LG28"/>
</dbReference>
<gene>
    <name evidence="1" type="ORF">L1987_83884</name>
</gene>